<feature type="transmembrane region" description="Helical" evidence="1">
    <location>
        <begin position="33"/>
        <end position="53"/>
    </location>
</feature>
<proteinExistence type="predicted"/>
<evidence type="ECO:0000313" key="2">
    <source>
        <dbReference type="EMBL" id="GAG48743.1"/>
    </source>
</evidence>
<accession>X0YJJ1</accession>
<evidence type="ECO:0000256" key="1">
    <source>
        <dbReference type="SAM" id="Phobius"/>
    </source>
</evidence>
<dbReference type="EMBL" id="BARS01050471">
    <property type="protein sequence ID" value="GAG48743.1"/>
    <property type="molecule type" value="Genomic_DNA"/>
</dbReference>
<sequence length="144" mass="15912">MQGLAVLAVASMVAALAIPAATAEGWRFYAWYYPGMGLATLVTVVVVANFRYLTIVVTDESVRFRFGIFGTSLPLETLHGREVKRYHWLPYGGWGLRMTTGGRIAYSVLGVPRGVEITAERRGKLRRYFVSSARPEALAAALER</sequence>
<keyword evidence="1" id="KW-0472">Membrane</keyword>
<dbReference type="AlphaFoldDB" id="X0YJJ1"/>
<organism evidence="2">
    <name type="scientific">marine sediment metagenome</name>
    <dbReference type="NCBI Taxonomy" id="412755"/>
    <lineage>
        <taxon>unclassified sequences</taxon>
        <taxon>metagenomes</taxon>
        <taxon>ecological metagenomes</taxon>
    </lineage>
</organism>
<comment type="caution">
    <text evidence="2">The sequence shown here is derived from an EMBL/GenBank/DDBJ whole genome shotgun (WGS) entry which is preliminary data.</text>
</comment>
<gene>
    <name evidence="2" type="ORF">S01H1_75341</name>
</gene>
<reference evidence="2" key="1">
    <citation type="journal article" date="2014" name="Front. Microbiol.">
        <title>High frequency of phylogenetically diverse reductive dehalogenase-homologous genes in deep subseafloor sedimentary metagenomes.</title>
        <authorList>
            <person name="Kawai M."/>
            <person name="Futagami T."/>
            <person name="Toyoda A."/>
            <person name="Takaki Y."/>
            <person name="Nishi S."/>
            <person name="Hori S."/>
            <person name="Arai W."/>
            <person name="Tsubouchi T."/>
            <person name="Morono Y."/>
            <person name="Uchiyama I."/>
            <person name="Ito T."/>
            <person name="Fujiyama A."/>
            <person name="Inagaki F."/>
            <person name="Takami H."/>
        </authorList>
    </citation>
    <scope>NUCLEOTIDE SEQUENCE</scope>
    <source>
        <strain evidence="2">Expedition CK06-06</strain>
    </source>
</reference>
<keyword evidence="1" id="KW-0812">Transmembrane</keyword>
<evidence type="ECO:0008006" key="3">
    <source>
        <dbReference type="Google" id="ProtNLM"/>
    </source>
</evidence>
<name>X0YJJ1_9ZZZZ</name>
<protein>
    <recommendedName>
        <fullName evidence="3">Bacterial Pleckstrin homology domain-containing protein</fullName>
    </recommendedName>
</protein>
<keyword evidence="1" id="KW-1133">Transmembrane helix</keyword>